<dbReference type="GO" id="GO:0070042">
    <property type="term" value="F:rRNA (uridine-N3-)-methyltransferase activity"/>
    <property type="evidence" value="ECO:0007669"/>
    <property type="project" value="TreeGrafter"/>
</dbReference>
<evidence type="ECO:0000256" key="11">
    <source>
        <dbReference type="ARBA" id="ARBA00047944"/>
    </source>
</evidence>
<keyword evidence="8 12" id="KW-0808">Transferase</keyword>
<evidence type="ECO:0000256" key="6">
    <source>
        <dbReference type="ARBA" id="ARBA00022552"/>
    </source>
</evidence>
<keyword evidence="6 12" id="KW-0698">rRNA processing</keyword>
<comment type="similarity">
    <text evidence="2 12">Belongs to the RNA methyltransferase RsmE family.</text>
</comment>
<evidence type="ECO:0000313" key="16">
    <source>
        <dbReference type="EMBL" id="QBI18637.1"/>
    </source>
</evidence>
<reference evidence="16 17" key="1">
    <citation type="submission" date="2019-01" db="EMBL/GenBank/DDBJ databases">
        <title>Egibacter rhizosphaerae EGI 80759T.</title>
        <authorList>
            <person name="Chen D.-D."/>
            <person name="Tian Y."/>
            <person name="Jiao J.-Y."/>
            <person name="Zhang X.-T."/>
            <person name="Zhang Y.-G."/>
            <person name="Zhang Y."/>
            <person name="Xiao M."/>
            <person name="Shu W.-S."/>
            <person name="Li W.-J."/>
        </authorList>
    </citation>
    <scope>NUCLEOTIDE SEQUENCE [LARGE SCALE GENOMIC DNA]</scope>
    <source>
        <strain evidence="16 17">EGI 80759</strain>
    </source>
</reference>
<feature type="domain" description="Ribosomal RNA small subunit methyltransferase E PUA-like" evidence="15">
    <location>
        <begin position="33"/>
        <end position="71"/>
    </location>
</feature>
<evidence type="ECO:0000256" key="2">
    <source>
        <dbReference type="ARBA" id="ARBA00005528"/>
    </source>
</evidence>
<name>A0A411YBV6_9ACTN</name>
<dbReference type="SUPFAM" id="SSF75217">
    <property type="entry name" value="alpha/beta knot"/>
    <property type="match status" value="1"/>
</dbReference>
<feature type="region of interest" description="Disordered" evidence="13">
    <location>
        <begin position="1"/>
        <end position="21"/>
    </location>
</feature>
<dbReference type="EC" id="2.1.1.193" evidence="3 12"/>
<dbReference type="InterPro" id="IPR046886">
    <property type="entry name" value="RsmE_MTase_dom"/>
</dbReference>
<dbReference type="NCBIfam" id="TIGR00046">
    <property type="entry name" value="RsmE family RNA methyltransferase"/>
    <property type="match status" value="1"/>
</dbReference>
<dbReference type="GO" id="GO:0070475">
    <property type="term" value="P:rRNA base methylation"/>
    <property type="evidence" value="ECO:0007669"/>
    <property type="project" value="TreeGrafter"/>
</dbReference>
<sequence length="251" mass="26162">MSDGSDERVPREAPGGPHFVVPPAVIGDEHITLGDEDSHHLATVLRCGPGDPVSVADGMGTRYWTRVAEIGSVVALAITAHEEVPTPRPALRVVVGTPKGKKLDDIVRQLTELGVDRIAPAIAAHSESRPSGEGAERAIDRWRAVAHAAAKQSRRAYLPTIEPIASWAEAFDDERGVVCWEGATTPLIDEAGALSDHRAITLAVGPEGGLTREEVAATGLAPVGLGDTVLRTETAAVAAAAVTLALVSRLG</sequence>
<dbReference type="PANTHER" id="PTHR30027:SF3">
    <property type="entry name" value="16S RRNA (URACIL(1498)-N(3))-METHYLTRANSFERASE"/>
    <property type="match status" value="1"/>
</dbReference>
<protein>
    <recommendedName>
        <fullName evidence="4 12">Ribosomal RNA small subunit methyltransferase E</fullName>
        <ecNumber evidence="3 12">2.1.1.193</ecNumber>
    </recommendedName>
</protein>
<evidence type="ECO:0000256" key="4">
    <source>
        <dbReference type="ARBA" id="ARBA00013673"/>
    </source>
</evidence>
<evidence type="ECO:0000256" key="8">
    <source>
        <dbReference type="ARBA" id="ARBA00022679"/>
    </source>
</evidence>
<dbReference type="KEGG" id="erz:ER308_03045"/>
<accession>A0A411YBV6</accession>
<dbReference type="AlphaFoldDB" id="A0A411YBV6"/>
<dbReference type="InterPro" id="IPR015947">
    <property type="entry name" value="PUA-like_sf"/>
</dbReference>
<dbReference type="InterPro" id="IPR029028">
    <property type="entry name" value="Alpha/beta_knot_MTases"/>
</dbReference>
<keyword evidence="5 12" id="KW-0963">Cytoplasm</keyword>
<organism evidence="16 17">
    <name type="scientific">Egibacter rhizosphaerae</name>
    <dbReference type="NCBI Taxonomy" id="1670831"/>
    <lineage>
        <taxon>Bacteria</taxon>
        <taxon>Bacillati</taxon>
        <taxon>Actinomycetota</taxon>
        <taxon>Nitriliruptoria</taxon>
        <taxon>Egibacterales</taxon>
        <taxon>Egibacteraceae</taxon>
        <taxon>Egibacter</taxon>
    </lineage>
</organism>
<comment type="catalytic activity">
    <reaction evidence="11 12">
        <text>uridine(1498) in 16S rRNA + S-adenosyl-L-methionine = N(3)-methyluridine(1498) in 16S rRNA + S-adenosyl-L-homocysteine + H(+)</text>
        <dbReference type="Rhea" id="RHEA:42920"/>
        <dbReference type="Rhea" id="RHEA-COMP:10283"/>
        <dbReference type="Rhea" id="RHEA-COMP:10284"/>
        <dbReference type="ChEBI" id="CHEBI:15378"/>
        <dbReference type="ChEBI" id="CHEBI:57856"/>
        <dbReference type="ChEBI" id="CHEBI:59789"/>
        <dbReference type="ChEBI" id="CHEBI:65315"/>
        <dbReference type="ChEBI" id="CHEBI:74502"/>
        <dbReference type="EC" id="2.1.1.193"/>
    </reaction>
</comment>
<keyword evidence="17" id="KW-1185">Reference proteome</keyword>
<evidence type="ECO:0000313" key="17">
    <source>
        <dbReference type="Proteomes" id="UP000291469"/>
    </source>
</evidence>
<gene>
    <name evidence="16" type="ORF">ER308_03045</name>
</gene>
<evidence type="ECO:0000256" key="3">
    <source>
        <dbReference type="ARBA" id="ARBA00012328"/>
    </source>
</evidence>
<dbReference type="GO" id="GO:0005737">
    <property type="term" value="C:cytoplasm"/>
    <property type="evidence" value="ECO:0007669"/>
    <property type="project" value="UniProtKB-SubCell"/>
</dbReference>
<proteinExistence type="inferred from homology"/>
<dbReference type="Gene3D" id="3.40.1280.10">
    <property type="match status" value="1"/>
</dbReference>
<dbReference type="PANTHER" id="PTHR30027">
    <property type="entry name" value="RIBOSOMAL RNA SMALL SUBUNIT METHYLTRANSFERASE E"/>
    <property type="match status" value="1"/>
</dbReference>
<dbReference type="Pfam" id="PF04452">
    <property type="entry name" value="Methyltrans_RNA"/>
    <property type="match status" value="1"/>
</dbReference>
<keyword evidence="7 12" id="KW-0489">Methyltransferase</keyword>
<feature type="domain" description="Ribosomal RNA small subunit methyltransferase E methyltransferase" evidence="14">
    <location>
        <begin position="90"/>
        <end position="242"/>
    </location>
</feature>
<evidence type="ECO:0000256" key="1">
    <source>
        <dbReference type="ARBA" id="ARBA00004496"/>
    </source>
</evidence>
<evidence type="ECO:0000259" key="15">
    <source>
        <dbReference type="Pfam" id="PF20260"/>
    </source>
</evidence>
<evidence type="ECO:0000256" key="12">
    <source>
        <dbReference type="PIRNR" id="PIRNR015601"/>
    </source>
</evidence>
<dbReference type="RefSeq" id="WP_131153635.1">
    <property type="nucleotide sequence ID" value="NZ_CP036402.1"/>
</dbReference>
<dbReference type="InterPro" id="IPR006700">
    <property type="entry name" value="RsmE"/>
</dbReference>
<evidence type="ECO:0000256" key="5">
    <source>
        <dbReference type="ARBA" id="ARBA00022490"/>
    </source>
</evidence>
<keyword evidence="9 12" id="KW-0949">S-adenosyl-L-methionine</keyword>
<feature type="compositionally biased region" description="Basic and acidic residues" evidence="13">
    <location>
        <begin position="1"/>
        <end position="11"/>
    </location>
</feature>
<evidence type="ECO:0000256" key="9">
    <source>
        <dbReference type="ARBA" id="ARBA00022691"/>
    </source>
</evidence>
<dbReference type="CDD" id="cd18084">
    <property type="entry name" value="RsmE-like"/>
    <property type="match status" value="1"/>
</dbReference>
<dbReference type="InterPro" id="IPR046887">
    <property type="entry name" value="RsmE_PUA-like"/>
</dbReference>
<comment type="function">
    <text evidence="10 12">Specifically methylates the N3 position of the uracil ring of uridine 1498 (m3U1498) in 16S rRNA. Acts on the fully assembled 30S ribosomal subunit.</text>
</comment>
<dbReference type="PIRSF" id="PIRSF015601">
    <property type="entry name" value="MTase_slr0722"/>
    <property type="match status" value="1"/>
</dbReference>
<comment type="subcellular location">
    <subcellularLocation>
        <location evidence="1 12">Cytoplasm</location>
    </subcellularLocation>
</comment>
<evidence type="ECO:0000256" key="7">
    <source>
        <dbReference type="ARBA" id="ARBA00022603"/>
    </source>
</evidence>
<dbReference type="Pfam" id="PF20260">
    <property type="entry name" value="PUA_4"/>
    <property type="match status" value="1"/>
</dbReference>
<dbReference type="SUPFAM" id="SSF88697">
    <property type="entry name" value="PUA domain-like"/>
    <property type="match status" value="1"/>
</dbReference>
<dbReference type="OrthoDB" id="9808126at2"/>
<dbReference type="InterPro" id="IPR029026">
    <property type="entry name" value="tRNA_m1G_MTases_N"/>
</dbReference>
<dbReference type="EMBL" id="CP036402">
    <property type="protein sequence ID" value="QBI18637.1"/>
    <property type="molecule type" value="Genomic_DNA"/>
</dbReference>
<dbReference type="Proteomes" id="UP000291469">
    <property type="component" value="Chromosome"/>
</dbReference>
<evidence type="ECO:0000256" key="10">
    <source>
        <dbReference type="ARBA" id="ARBA00025699"/>
    </source>
</evidence>
<evidence type="ECO:0000256" key="13">
    <source>
        <dbReference type="SAM" id="MobiDB-lite"/>
    </source>
</evidence>
<evidence type="ECO:0000259" key="14">
    <source>
        <dbReference type="Pfam" id="PF04452"/>
    </source>
</evidence>